<accession>A0AAV1HV64</accession>
<sequence length="287" mass="32397">MTIAGGAAVWGMLLMSVHLFCHSPSEMQPAMKMRLLRSPARVRLQQVCHDGQLLMSGHRAQPLLSLRHTYLPKKVLQRLQESLLFRWPLLDAAELADGYNAISVDMNMQGWPRLQAACLQHGSRDAMHPSSRPCLDGEAPLSELHDLGQRLRAPWANAWSLNIVYAQPTDVKRAGQTGPQDPHIDNLRLQDGDHACSVASTETSVLYLQVPEDMQGGELTVAGSDMDPEEHVQPETNLLVRFRGNATHRVEEFMSQSQRISITLEQYDLPLEVSRFVPEYQFRRLQY</sequence>
<feature type="domain" description="Prolyl 4-hydroxylase alpha subunit Fe(2+) 2OG dioxygenase" evidence="2">
    <location>
        <begin position="174"/>
        <end position="263"/>
    </location>
</feature>
<protein>
    <recommendedName>
        <fullName evidence="2">Prolyl 4-hydroxylase alpha subunit Fe(2+) 2OG dioxygenase domain-containing protein</fullName>
    </recommendedName>
</protein>
<name>A0AAV1HV64_9CHLO</name>
<proteinExistence type="predicted"/>
<feature type="chain" id="PRO_5043830349" description="Prolyl 4-hydroxylase alpha subunit Fe(2+) 2OG dioxygenase domain-containing protein" evidence="1">
    <location>
        <begin position="28"/>
        <end position="287"/>
    </location>
</feature>
<evidence type="ECO:0000313" key="4">
    <source>
        <dbReference type="Proteomes" id="UP001314263"/>
    </source>
</evidence>
<dbReference type="Gene3D" id="2.60.120.620">
    <property type="entry name" value="q2cbj1_9rhob like domain"/>
    <property type="match status" value="1"/>
</dbReference>
<evidence type="ECO:0000256" key="1">
    <source>
        <dbReference type="SAM" id="SignalP"/>
    </source>
</evidence>
<feature type="signal peptide" evidence="1">
    <location>
        <begin position="1"/>
        <end position="27"/>
    </location>
</feature>
<keyword evidence="1" id="KW-0732">Signal</keyword>
<comment type="caution">
    <text evidence="3">The sequence shown here is derived from an EMBL/GenBank/DDBJ whole genome shotgun (WGS) entry which is preliminary data.</text>
</comment>
<gene>
    <name evidence="3" type="ORF">CVIRNUC_001830</name>
</gene>
<organism evidence="3 4">
    <name type="scientific">Coccomyxa viridis</name>
    <dbReference type="NCBI Taxonomy" id="1274662"/>
    <lineage>
        <taxon>Eukaryota</taxon>
        <taxon>Viridiplantae</taxon>
        <taxon>Chlorophyta</taxon>
        <taxon>core chlorophytes</taxon>
        <taxon>Trebouxiophyceae</taxon>
        <taxon>Trebouxiophyceae incertae sedis</taxon>
        <taxon>Coccomyxaceae</taxon>
        <taxon>Coccomyxa</taxon>
    </lineage>
</organism>
<dbReference type="InterPro" id="IPR044862">
    <property type="entry name" value="Pro_4_hyd_alph_FE2OG_OXY"/>
</dbReference>
<evidence type="ECO:0000259" key="2">
    <source>
        <dbReference type="Pfam" id="PF13640"/>
    </source>
</evidence>
<dbReference type="Proteomes" id="UP001314263">
    <property type="component" value="Unassembled WGS sequence"/>
</dbReference>
<dbReference type="Pfam" id="PF13640">
    <property type="entry name" value="2OG-FeII_Oxy_3"/>
    <property type="match status" value="1"/>
</dbReference>
<dbReference type="AlphaFoldDB" id="A0AAV1HV64"/>
<keyword evidence="4" id="KW-1185">Reference proteome</keyword>
<reference evidence="3 4" key="1">
    <citation type="submission" date="2023-10" db="EMBL/GenBank/DDBJ databases">
        <authorList>
            <person name="Maclean D."/>
            <person name="Macfadyen A."/>
        </authorList>
    </citation>
    <scope>NUCLEOTIDE SEQUENCE [LARGE SCALE GENOMIC DNA]</scope>
</reference>
<dbReference type="EMBL" id="CAUYUE010000002">
    <property type="protein sequence ID" value="CAK0748318.1"/>
    <property type="molecule type" value="Genomic_DNA"/>
</dbReference>
<evidence type="ECO:0000313" key="3">
    <source>
        <dbReference type="EMBL" id="CAK0748318.1"/>
    </source>
</evidence>